<evidence type="ECO:0000256" key="1">
    <source>
        <dbReference type="SAM" id="Phobius"/>
    </source>
</evidence>
<feature type="transmembrane region" description="Helical" evidence="1">
    <location>
        <begin position="21"/>
        <end position="42"/>
    </location>
</feature>
<feature type="non-terminal residue" evidence="2">
    <location>
        <position position="106"/>
    </location>
</feature>
<evidence type="ECO:0000313" key="2">
    <source>
        <dbReference type="EMBL" id="GAG44381.1"/>
    </source>
</evidence>
<protein>
    <submittedName>
        <fullName evidence="2">Uncharacterized protein</fullName>
    </submittedName>
</protein>
<feature type="transmembrane region" description="Helical" evidence="1">
    <location>
        <begin position="48"/>
        <end position="69"/>
    </location>
</feature>
<dbReference type="EMBL" id="BARS01053975">
    <property type="protein sequence ID" value="GAG44381.1"/>
    <property type="molecule type" value="Genomic_DNA"/>
</dbReference>
<keyword evidence="1" id="KW-1133">Transmembrane helix</keyword>
<name>X0Z754_9ZZZZ</name>
<gene>
    <name evidence="2" type="ORF">S01H1_79993</name>
</gene>
<feature type="transmembrane region" description="Helical" evidence="1">
    <location>
        <begin position="76"/>
        <end position="96"/>
    </location>
</feature>
<organism evidence="2">
    <name type="scientific">marine sediment metagenome</name>
    <dbReference type="NCBI Taxonomy" id="412755"/>
    <lineage>
        <taxon>unclassified sequences</taxon>
        <taxon>metagenomes</taxon>
        <taxon>ecological metagenomes</taxon>
    </lineage>
</organism>
<accession>X0Z754</accession>
<reference evidence="2" key="1">
    <citation type="journal article" date="2014" name="Front. Microbiol.">
        <title>High frequency of phylogenetically diverse reductive dehalogenase-homologous genes in deep subseafloor sedimentary metagenomes.</title>
        <authorList>
            <person name="Kawai M."/>
            <person name="Futagami T."/>
            <person name="Toyoda A."/>
            <person name="Takaki Y."/>
            <person name="Nishi S."/>
            <person name="Hori S."/>
            <person name="Arai W."/>
            <person name="Tsubouchi T."/>
            <person name="Morono Y."/>
            <person name="Uchiyama I."/>
            <person name="Ito T."/>
            <person name="Fujiyama A."/>
            <person name="Inagaki F."/>
            <person name="Takami H."/>
        </authorList>
    </citation>
    <scope>NUCLEOTIDE SEQUENCE</scope>
    <source>
        <strain evidence="2">Expedition CK06-06</strain>
    </source>
</reference>
<keyword evidence="1" id="KW-0472">Membrane</keyword>
<proteinExistence type="predicted"/>
<keyword evidence="1" id="KW-0812">Transmembrane</keyword>
<sequence>MGKPLIGVEVEQSELKRRTHLLNSLIWLLMGTLGVFLVYVLTLGLRSLTASLISLVSALLVSGTGYWLARSGKFYAAVYLFMSGFVILLLVLVFMGGGTSFTVSRE</sequence>
<comment type="caution">
    <text evidence="2">The sequence shown here is derived from an EMBL/GenBank/DDBJ whole genome shotgun (WGS) entry which is preliminary data.</text>
</comment>
<dbReference type="AlphaFoldDB" id="X0Z754"/>